<proteinExistence type="predicted"/>
<protein>
    <submittedName>
        <fullName evidence="1">Tail fiber domain protein</fullName>
    </submittedName>
</protein>
<reference evidence="1 2" key="1">
    <citation type="submission" date="2012-06" db="EMBL/GenBank/DDBJ databases">
        <title>Genomic anatomy of Escherichia coli O157:H7 outbreaks.</title>
        <authorList>
            <person name="Eppinger M."/>
            <person name="Daugherty S."/>
            <person name="Agrawal S."/>
            <person name="Galens K."/>
            <person name="Tallon L."/>
            <person name="Shefchek K."/>
            <person name="Parankush S."/>
            <person name="Cebula T.A."/>
            <person name="Feng P."/>
            <person name="Soderlund R."/>
            <person name="Mammel M.K."/>
            <person name="DebRoy C."/>
            <person name="Dudley E.G."/>
            <person name="Tarr P.I."/>
            <person name="Fraser-Liggett C."/>
            <person name="Ravel J."/>
        </authorList>
    </citation>
    <scope>NUCLEOTIDE SEQUENCE [LARGE SCALE GENOMIC DNA]</scope>
    <source>
        <strain evidence="1 2">EC1870</strain>
    </source>
</reference>
<dbReference type="AlphaFoldDB" id="A0AAV3HCC9"/>
<sequence length="34" mass="3192">SSDCFAAAALSAACRADSDASPAEVSAFAALSSA</sequence>
<accession>A0AAV3HCC9</accession>
<feature type="non-terminal residue" evidence="1">
    <location>
        <position position="1"/>
    </location>
</feature>
<organism evidence="1 2">
    <name type="scientific">Escherichia coli EC1870</name>
    <dbReference type="NCBI Taxonomy" id="1005554"/>
    <lineage>
        <taxon>Bacteria</taxon>
        <taxon>Pseudomonadati</taxon>
        <taxon>Pseudomonadota</taxon>
        <taxon>Gammaproteobacteria</taxon>
        <taxon>Enterobacterales</taxon>
        <taxon>Enterobacteriaceae</taxon>
        <taxon>Escherichia</taxon>
    </lineage>
</organism>
<evidence type="ECO:0000313" key="2">
    <source>
        <dbReference type="Proteomes" id="UP000006789"/>
    </source>
</evidence>
<gene>
    <name evidence="1" type="ORF">ECEC1870_1761</name>
</gene>
<name>A0AAV3HCC9_ECOLX</name>
<dbReference type="Proteomes" id="UP000006789">
    <property type="component" value="Unassembled WGS sequence"/>
</dbReference>
<dbReference type="EMBL" id="AMVG01000266">
    <property type="protein sequence ID" value="EKJ46367.1"/>
    <property type="molecule type" value="Genomic_DNA"/>
</dbReference>
<comment type="caution">
    <text evidence="1">The sequence shown here is derived from an EMBL/GenBank/DDBJ whole genome shotgun (WGS) entry which is preliminary data.</text>
</comment>
<evidence type="ECO:0000313" key="1">
    <source>
        <dbReference type="EMBL" id="EKJ46367.1"/>
    </source>
</evidence>